<dbReference type="GO" id="GO:0006508">
    <property type="term" value="P:proteolysis"/>
    <property type="evidence" value="ECO:0007669"/>
    <property type="project" value="UniProtKB-KW"/>
</dbReference>
<dbReference type="PROSITE" id="PS00134">
    <property type="entry name" value="TRYPSIN_HIS"/>
    <property type="match status" value="1"/>
</dbReference>
<organism evidence="12 13">
    <name type="scientific">Danaus plexippus plexippus</name>
    <dbReference type="NCBI Taxonomy" id="278856"/>
    <lineage>
        <taxon>Eukaryota</taxon>
        <taxon>Metazoa</taxon>
        <taxon>Ecdysozoa</taxon>
        <taxon>Arthropoda</taxon>
        <taxon>Hexapoda</taxon>
        <taxon>Insecta</taxon>
        <taxon>Pterygota</taxon>
        <taxon>Neoptera</taxon>
        <taxon>Endopterygota</taxon>
        <taxon>Lepidoptera</taxon>
        <taxon>Glossata</taxon>
        <taxon>Ditrysia</taxon>
        <taxon>Papilionoidea</taxon>
        <taxon>Nymphalidae</taxon>
        <taxon>Danainae</taxon>
        <taxon>Danaini</taxon>
        <taxon>Danaina</taxon>
        <taxon>Danaus</taxon>
        <taxon>Danaus</taxon>
    </lineage>
</organism>
<dbReference type="SUPFAM" id="SSF56487">
    <property type="entry name" value="SRCR-like"/>
    <property type="match status" value="1"/>
</dbReference>
<dbReference type="Pfam" id="PF00057">
    <property type="entry name" value="Ldl_recept_a"/>
    <property type="match status" value="3"/>
</dbReference>
<keyword evidence="13" id="KW-1185">Reference proteome</keyword>
<dbReference type="InterPro" id="IPR001254">
    <property type="entry name" value="Trypsin_dom"/>
</dbReference>
<sequence>METLEIGRNMATSTNEKLAVGLPMDLAETNKVRNGFKCIPAVQKALVIITLIIFSIGIYVLFLRLLKVDGGYGDMYSDHQLQYPHHSRPISNYRSHYAQTHNSEELLTNPHPQDIGIAMKFLSPKYDMTSKDSVGSNSTFNEIECPVGTVSCNNGALCIDEHKWCDGNVECDDVSDESKCDCRSRVDDSRICDGYFDCPFGEDEMGCNGCNDNTFSCEDLNVNSKNTCFSKEQRCDNFADCPNQKDEIDCSLLAPSLHKKPLFAISNTEGFLHRNFKGNWYAVCSNPYMWAHDVCRRETGLIIRPPYIQVVQIDPLIKVKYINTALGGSIHTTNTCGNNSAVYVTCPDLLCGTRVLSSSEFLRQNANMEDNLFGRNKRFLFQESYPGIYYGDRKKRYTINNAWQSQPFHYLRKDLVNDVRNKRSDSRVVGGKPSQPAAWPWVVALYRDGMFHCGGVIVNQNWIMSAAHCVNKFWEHYYEVQVGMLRRFSFSPQEQNHRVTHVIVNQNYNQEDMKNDLSLLRVKPGIQFSRWVRPICLPGPEVAGADWMWGPPAGTTCTAVGWGATVERGPDPDHMREVEVPVWEHCKHEEDQSGSEMCAGLAEGGRDSCQGDSGGPLLCTNPANPQQWYVAGIVSHGDGCARKGEPGVYTRVSVFVSWIRYHIASKALPIIQPKQECPGFRCDSGISKCLPKKRMCDKIIDCLDGEDELNCEIVRSADIFPNNLFLNPLAKVANITNNQETINISDNEKNNNLPSNNIILVNDTNMNTKLNSSNLNEFETTTFLSNKDIITDTKVYDQSTLFVTTEKSIIKNDDKLTNIIPLPTEVSLEQSSLYDDIKHASTIEMPSPDYSGESIDDLDPNESITLDSIITTTTSKYFDDININLNSRYAIESMSSILDNPQKEEKIFTNIKVTEKTLVTSPLGISRLDSDIDSTTVTIKSSDFNTSDENNLNNNIFNNTIDQKDNLNLADNKYNKTIPTTNDYVPTYNGSNNFNESTTEPNIDDQINSETNHEQNYLTPIRPMDTTYTNSDKNEDTFLTELQSAKKKKYIPTPTEFQCRRIYQIVPHTTRCDHKADCEDGSDEQDCTCVDYLTTFDNRLLCDGHFDCADGQDEVNCYTCEEDKFLCKLSEMCLDSKYVCDGIPQCPSGEDEMDCFALTNGNHIERDIHGRPEAKLEGYLTKKYQNSWHVVCEDNMSVSEQEEAATHICRYLGFSSANKYVIKYINVKQKLHHMKDKRSIRNIDLRMPVHFSYRTASDNNDSTHVVINEPQIIKEECVPNITKTCMSLYVFCDHSLYTHFDSIDEVNIKNEIKKMSDQMWPWIAKLYVDGKYKCTGVLVDLSWVLINHVCLPSSELSYHYVTVILGSHKTLKSTVGPYEQVYRVDAKKHLYQRKVMLLHLNEPAVYTSMVKPMVVTSLYSDDADNTICVAVGQDRNNKMSSVFLKETDKCNSHNRCFDLLVNSSYCNFEDAKWAGIISCHNKRGWYPAASFVKDMGICKNTDGINGTDIGNLKIDIKYFEDKPLPLSDGHLFTNCEGVRCQRGHCVGLQDVCNGVTNCEDSSDESKESCRKKHDVCTQNPFYRGCECPVGQLKCHNGQCIPKELFKDGRNDCGDGTDEPGQTLCSDYLRRVMPSRLCDGILHCHDRSDEDPTFCKCFAKKAYKCTGMSIDEDYCVATDMVCDGVLDCPNGDDERTCIGLSSAQGTPHGIGEVIIRSHGVWYSKCYTKQNHTKSELEAICRELGFIGGHAKQLPDPKGIPNPYNNIVIDMFSDVMLNNNTIIKLRNTPNPIARAVTQDIKECYPVFIECL</sequence>
<feature type="disulfide bond" evidence="6">
    <location>
        <begin position="165"/>
        <end position="180"/>
    </location>
</feature>
<evidence type="ECO:0000259" key="10">
    <source>
        <dbReference type="PROSITE" id="PS50240"/>
    </source>
</evidence>
<dbReference type="Gene3D" id="2.40.10.10">
    <property type="entry name" value="Trypsin-like serine proteases"/>
    <property type="match status" value="2"/>
</dbReference>
<keyword evidence="9" id="KW-0472">Membrane</keyword>
<dbReference type="PROSITE" id="PS50287">
    <property type="entry name" value="SRCR_2"/>
    <property type="match status" value="2"/>
</dbReference>
<feature type="disulfide bond" evidence="6">
    <location>
        <begin position="235"/>
        <end position="250"/>
    </location>
</feature>
<feature type="disulfide bond" evidence="6">
    <location>
        <begin position="1140"/>
        <end position="1155"/>
    </location>
</feature>
<dbReference type="PANTHER" id="PTHR24252">
    <property type="entry name" value="ACROSIN-RELATED"/>
    <property type="match status" value="1"/>
</dbReference>
<evidence type="ECO:0000256" key="1">
    <source>
        <dbReference type="ARBA" id="ARBA00022670"/>
    </source>
</evidence>
<comment type="caution">
    <text evidence="7">Lacks conserved residue(s) required for the propagation of feature annotation.</text>
</comment>
<dbReference type="CDD" id="cd00190">
    <property type="entry name" value="Tryp_SPc"/>
    <property type="match status" value="1"/>
</dbReference>
<evidence type="ECO:0000256" key="8">
    <source>
        <dbReference type="RuleBase" id="RU363034"/>
    </source>
</evidence>
<dbReference type="InterPro" id="IPR002172">
    <property type="entry name" value="LDrepeatLR_classA_rpt"/>
</dbReference>
<dbReference type="FunFam" id="2.40.10.10:FF:000003">
    <property type="entry name" value="Transmembrane serine protease 3"/>
    <property type="match status" value="1"/>
</dbReference>
<dbReference type="PROSITE" id="PS50068">
    <property type="entry name" value="LDLRA_2"/>
    <property type="match status" value="8"/>
</dbReference>
<feature type="domain" description="SRCR" evidence="11">
    <location>
        <begin position="1697"/>
        <end position="1744"/>
    </location>
</feature>
<dbReference type="GO" id="GO:0016020">
    <property type="term" value="C:membrane"/>
    <property type="evidence" value="ECO:0007669"/>
    <property type="project" value="InterPro"/>
</dbReference>
<name>A0A212FFL8_DANPL</name>
<keyword evidence="9" id="KW-1133">Transmembrane helix</keyword>
<evidence type="ECO:0000256" key="7">
    <source>
        <dbReference type="PROSITE-ProRule" id="PRU00196"/>
    </source>
</evidence>
<evidence type="ECO:0000256" key="4">
    <source>
        <dbReference type="ARBA" id="ARBA00023157"/>
    </source>
</evidence>
<keyword evidence="2 8" id="KW-0378">Hydrolase</keyword>
<feature type="disulfide bond" evidence="6">
    <location>
        <begin position="1594"/>
        <end position="1612"/>
    </location>
</feature>
<keyword evidence="3 8" id="KW-0720">Serine protease</keyword>
<dbReference type="SUPFAM" id="SSF57424">
    <property type="entry name" value="LDL receptor-like module"/>
    <property type="match status" value="7"/>
</dbReference>
<evidence type="ECO:0000256" key="6">
    <source>
        <dbReference type="PROSITE-ProRule" id="PRU00124"/>
    </source>
</evidence>
<dbReference type="PROSITE" id="PS00135">
    <property type="entry name" value="TRYPSIN_SER"/>
    <property type="match status" value="1"/>
</dbReference>
<dbReference type="eggNOG" id="KOG3627">
    <property type="taxonomic scope" value="Eukaryota"/>
</dbReference>
<dbReference type="InterPro" id="IPR023415">
    <property type="entry name" value="LDLR_class-A_CS"/>
</dbReference>
<dbReference type="PANTHER" id="PTHR24252:SF7">
    <property type="entry name" value="HYALIN"/>
    <property type="match status" value="1"/>
</dbReference>
<dbReference type="InParanoid" id="A0A212FFL8"/>
<dbReference type="PRINTS" id="PR00261">
    <property type="entry name" value="LDLRECEPTOR"/>
</dbReference>
<dbReference type="InterPro" id="IPR043504">
    <property type="entry name" value="Peptidase_S1_PA_chymotrypsin"/>
</dbReference>
<dbReference type="KEGG" id="dpl:KGM_208138"/>
<dbReference type="GO" id="GO:0004252">
    <property type="term" value="F:serine-type endopeptidase activity"/>
    <property type="evidence" value="ECO:0007669"/>
    <property type="project" value="InterPro"/>
</dbReference>
<feature type="domain" description="SRCR" evidence="11">
    <location>
        <begin position="1156"/>
        <end position="1217"/>
    </location>
</feature>
<dbReference type="PROSITE" id="PS01209">
    <property type="entry name" value="LDLRA_1"/>
    <property type="match status" value="3"/>
</dbReference>
<accession>A0A212FFL8</accession>
<dbReference type="SMART" id="SM00192">
    <property type="entry name" value="LDLa"/>
    <property type="match status" value="8"/>
</dbReference>
<feature type="disulfide bond" evidence="6">
    <location>
        <begin position="696"/>
        <end position="711"/>
    </location>
</feature>
<dbReference type="STRING" id="278856.A0A212FFL8"/>
<dbReference type="Proteomes" id="UP000007151">
    <property type="component" value="Unassembled WGS sequence"/>
</dbReference>
<feature type="domain" description="Peptidase S1" evidence="10">
    <location>
        <begin position="1308"/>
        <end position="1743"/>
    </location>
</feature>
<dbReference type="InterPro" id="IPR036055">
    <property type="entry name" value="LDL_receptor-like_sf"/>
</dbReference>
<gene>
    <name evidence="12" type="ORF">KGM_208138</name>
</gene>
<evidence type="ECO:0000256" key="9">
    <source>
        <dbReference type="SAM" id="Phobius"/>
    </source>
</evidence>
<evidence type="ECO:0000259" key="11">
    <source>
        <dbReference type="PROSITE" id="PS50287"/>
    </source>
</evidence>
<dbReference type="InterPro" id="IPR033116">
    <property type="entry name" value="TRYPSIN_SER"/>
</dbReference>
<evidence type="ECO:0000256" key="2">
    <source>
        <dbReference type="ARBA" id="ARBA00022801"/>
    </source>
</evidence>
<dbReference type="CDD" id="cd00112">
    <property type="entry name" value="LDLa"/>
    <property type="match status" value="9"/>
</dbReference>
<feature type="domain" description="Peptidase S1" evidence="10">
    <location>
        <begin position="428"/>
        <end position="664"/>
    </location>
</feature>
<feature type="disulfide bond" evidence="6">
    <location>
        <begin position="1102"/>
        <end position="1117"/>
    </location>
</feature>
<feature type="disulfide bond" evidence="6">
    <location>
        <begin position="1540"/>
        <end position="1558"/>
    </location>
</feature>
<dbReference type="Gene3D" id="4.10.400.10">
    <property type="entry name" value="Low-density Lipoprotein Receptor"/>
    <property type="match status" value="6"/>
</dbReference>
<feature type="disulfide bond" evidence="6">
    <location>
        <begin position="677"/>
        <end position="689"/>
    </location>
</feature>
<keyword evidence="4 6" id="KW-1015">Disulfide bond</keyword>
<comment type="caution">
    <text evidence="12">The sequence shown here is derived from an EMBL/GenBank/DDBJ whole genome shotgun (WGS) entry which is preliminary data.</text>
</comment>
<reference evidence="12 13" key="1">
    <citation type="journal article" date="2011" name="Cell">
        <title>The monarch butterfly genome yields insights into long-distance migration.</title>
        <authorList>
            <person name="Zhan S."/>
            <person name="Merlin C."/>
            <person name="Boore J.L."/>
            <person name="Reppert S.M."/>
        </authorList>
    </citation>
    <scope>NUCLEOTIDE SEQUENCE [LARGE SCALE GENOMIC DNA]</scope>
    <source>
        <strain evidence="12">F-2</strain>
    </source>
</reference>
<dbReference type="InterPro" id="IPR036772">
    <property type="entry name" value="SRCR-like_dom_sf"/>
</dbReference>
<protein>
    <submittedName>
        <fullName evidence="12">Ovarian serine protease</fullName>
    </submittedName>
</protein>
<evidence type="ECO:0000256" key="3">
    <source>
        <dbReference type="ARBA" id="ARBA00022825"/>
    </source>
</evidence>
<dbReference type="SMART" id="SM00020">
    <property type="entry name" value="Tryp_SPc"/>
    <property type="match status" value="1"/>
</dbReference>
<keyword evidence="9" id="KW-0812">Transmembrane</keyword>
<evidence type="ECO:0000256" key="5">
    <source>
        <dbReference type="ARBA" id="ARBA00023180"/>
    </source>
</evidence>
<keyword evidence="5" id="KW-0325">Glycoprotein</keyword>
<evidence type="ECO:0000313" key="12">
    <source>
        <dbReference type="EMBL" id="OWR52513.1"/>
    </source>
</evidence>
<feature type="disulfide bond" evidence="6">
    <location>
        <begin position="1587"/>
        <end position="1599"/>
    </location>
</feature>
<dbReference type="Pfam" id="PF00089">
    <property type="entry name" value="Trypsin"/>
    <property type="match status" value="1"/>
</dbReference>
<dbReference type="InterPro" id="IPR001190">
    <property type="entry name" value="SRCR"/>
</dbReference>
<dbReference type="SUPFAM" id="SSF50494">
    <property type="entry name" value="Trypsin-like serine proteases"/>
    <property type="match status" value="2"/>
</dbReference>
<dbReference type="PROSITE" id="PS50240">
    <property type="entry name" value="TRYPSIN_DOM"/>
    <property type="match status" value="2"/>
</dbReference>
<dbReference type="InterPro" id="IPR018114">
    <property type="entry name" value="TRYPSIN_HIS"/>
</dbReference>
<feature type="transmembrane region" description="Helical" evidence="9">
    <location>
        <begin position="45"/>
        <end position="66"/>
    </location>
</feature>
<keyword evidence="1 8" id="KW-0645">Protease</keyword>
<proteinExistence type="predicted"/>
<dbReference type="EMBL" id="AGBW02008810">
    <property type="protein sequence ID" value="OWR52513.1"/>
    <property type="molecule type" value="Genomic_DNA"/>
</dbReference>
<dbReference type="InterPro" id="IPR009003">
    <property type="entry name" value="Peptidase_S1_PA"/>
</dbReference>
<dbReference type="FunCoup" id="A0A212FFL8">
    <property type="interactions" value="20"/>
</dbReference>
<feature type="disulfide bond" evidence="6">
    <location>
        <begin position="1681"/>
        <end position="1696"/>
    </location>
</feature>
<dbReference type="Pfam" id="PF09342">
    <property type="entry name" value="DUF1986"/>
    <property type="match status" value="1"/>
</dbReference>
<evidence type="ECO:0000313" key="13">
    <source>
        <dbReference type="Proteomes" id="UP000007151"/>
    </source>
</evidence>
<dbReference type="InterPro" id="IPR015420">
    <property type="entry name" value="Peptidase_S1A_nudel"/>
</dbReference>